<keyword evidence="7 10" id="KW-0030">Aminoacyl-tRNA synthetase</keyword>
<dbReference type="FunFam" id="1.10.10.830:FF:000001">
    <property type="entry name" value="Isoleucine--tRNA ligase"/>
    <property type="match status" value="1"/>
</dbReference>
<comment type="subcellular location">
    <subcellularLocation>
        <location evidence="10">Cytoplasm</location>
    </subcellularLocation>
</comment>
<dbReference type="Gene3D" id="1.10.730.20">
    <property type="match status" value="1"/>
</dbReference>
<dbReference type="Pfam" id="PF00133">
    <property type="entry name" value="tRNA-synt_1"/>
    <property type="match status" value="1"/>
</dbReference>
<comment type="caution">
    <text evidence="13">The sequence shown here is derived from an EMBL/GenBank/DDBJ whole genome shotgun (WGS) entry which is preliminary data.</text>
</comment>
<evidence type="ECO:0000256" key="8">
    <source>
        <dbReference type="ARBA" id="ARBA00025217"/>
    </source>
</evidence>
<accession>U2FRM3</accession>
<feature type="binding site" evidence="10">
    <location>
        <position position="891"/>
    </location>
    <ligand>
        <name>Zn(2+)</name>
        <dbReference type="ChEBI" id="CHEBI:29105"/>
    </ligand>
</feature>
<evidence type="ECO:0000313" key="14">
    <source>
        <dbReference type="Proteomes" id="UP000005707"/>
    </source>
</evidence>
<organism evidence="13 14">
    <name type="scientific">Haloplasma contractile SSD-17B</name>
    <dbReference type="NCBI Taxonomy" id="1033810"/>
    <lineage>
        <taxon>Bacteria</taxon>
        <taxon>Bacillati</taxon>
        <taxon>Mycoplasmatota</taxon>
        <taxon>Mollicutes</taxon>
        <taxon>Haloplasmatales</taxon>
        <taxon>Haloplasmataceae</taxon>
        <taxon>Haloplasma</taxon>
    </lineage>
</organism>
<dbReference type="InterPro" id="IPR001412">
    <property type="entry name" value="aa-tRNA-synth_I_CS"/>
</dbReference>
<dbReference type="InParanoid" id="U2FRM3"/>
<dbReference type="Gene3D" id="1.10.10.830">
    <property type="entry name" value="Ile-tRNA synthetase CP2 domain-like"/>
    <property type="match status" value="1"/>
</dbReference>
<protein>
    <recommendedName>
        <fullName evidence="10">Isoleucine--tRNA ligase</fullName>
        <ecNumber evidence="10">6.1.1.5</ecNumber>
    </recommendedName>
    <alternativeName>
        <fullName evidence="10">Isoleucyl-tRNA synthetase</fullName>
        <shortName evidence="10">IleRS</shortName>
    </alternativeName>
</protein>
<dbReference type="SUPFAM" id="SSF52374">
    <property type="entry name" value="Nucleotidylyl transferase"/>
    <property type="match status" value="1"/>
</dbReference>
<feature type="binding site" evidence="10">
    <location>
        <position position="597"/>
    </location>
    <ligand>
        <name>ATP</name>
        <dbReference type="ChEBI" id="CHEBI:30616"/>
    </ligand>
</feature>
<dbReference type="Gene3D" id="3.40.50.620">
    <property type="entry name" value="HUPs"/>
    <property type="match status" value="2"/>
</dbReference>
<dbReference type="InterPro" id="IPR033708">
    <property type="entry name" value="Anticodon_Ile_BEm"/>
</dbReference>
<feature type="binding site" evidence="10">
    <location>
        <position position="553"/>
    </location>
    <ligand>
        <name>L-isoleucyl-5'-AMP</name>
        <dbReference type="ChEBI" id="CHEBI:178002"/>
    </ligand>
</feature>
<dbReference type="FunCoup" id="U2FRM3">
    <property type="interactions" value="410"/>
</dbReference>
<sequence>MAKEYKDTLLMPKTDFKMRGNLGNREPELQKHWEEMDLYHKIIEKNNDKPTYILHDGPPYANGNIHMGHALNKVLKDFVVRFKNMSGFKSPYIPGWDTHGLPIETALTKKKKVKRKELSPSEFREKCAEYALEQVENQKEQFKRLGVMGEWEQPYITLQKNYEARQLKLFAKMVEKGLIYKGLRPVYWSWSSETALAEAEIEYHDKKSPAIYVAFNVMDGKGVLDGDEQFIIWTTTPWTIPANLAICLHPELEYSVVLVDGNKYIVASDLVESLTEEFEWSNPKTIKTYQGAELEHVKTKHPLYDRVSLITLGEHVTADATGCVHTAPGHGEDDFNIGKQYGLEPLCPVDDRGIMTKEAPGFEGLHIDKANKAITEKLEATGALIKLSFINHSYPHDWRTKKPIIFRVTPQWYASIDGLKDTMMKEIESVKWLPSWGDVRLGNMIKDRTDWCISRQRVWGVPIPVFYAENGEEILDKDVIDHVSELFKEHGSNIWFDWSAEKLLPEGFTHAGSPNNKFRKETDIMDVWFDSGTSHQGVLEERGLPYPADLYLEGSDQYRGWFNSSLSTGVAMTGKSPYKQVVSHGFVLDANGRKMSKSLGNVVDPLKIMKQLGADILRLWVSSVDYQADVRISDNMMKQIAESYRKFRNTFRFLLGNLHDFDPKSDYVDYEKRNEVDQYVTCKLNDLVKEVLHAYENFEFDVVYRKMTNYVTQFLSSFYLDFTKDILYIEKDNSLDRRSIQSVLYDNIDRLSRLLAPILSHTTDEVYQYIPGKKEESIHLTDMPKPIEIAEDEALKQRYDQFLILRRDILKALEEARNKKIIGKSFNAKLTIYPNDELVHLLNQLDANFQQIFIVSQFEQKTFDEAPETAMTFEQVKVLVEPALGHTCARCWQIVENVNEDEICSRCEEVIE</sequence>
<dbReference type="GO" id="GO:0000049">
    <property type="term" value="F:tRNA binding"/>
    <property type="evidence" value="ECO:0007669"/>
    <property type="project" value="InterPro"/>
</dbReference>
<feature type="short sequence motif" description="'KMSKS' region" evidence="10">
    <location>
        <begin position="594"/>
        <end position="598"/>
    </location>
</feature>
<dbReference type="SUPFAM" id="SSF50677">
    <property type="entry name" value="ValRS/IleRS/LeuRS editing domain"/>
    <property type="match status" value="1"/>
</dbReference>
<comment type="cofactor">
    <cofactor evidence="10">
        <name>Zn(2+)</name>
        <dbReference type="ChEBI" id="CHEBI:29105"/>
    </cofactor>
    <text evidence="10">Binds 1 zinc ion per subunit.</text>
</comment>
<keyword evidence="2 10" id="KW-0963">Cytoplasm</keyword>
<feature type="domain" description="Methionyl/Valyl/Leucyl/Isoleucyl-tRNA synthetase anticodon-binding" evidence="12">
    <location>
        <begin position="677"/>
        <end position="830"/>
    </location>
</feature>
<reference evidence="13 14" key="2">
    <citation type="journal article" date="2013" name="PLoS ONE">
        <title>INDIGO - INtegrated Data Warehouse of MIcrobial GenOmes with Examples from the Red Sea Extremophiles.</title>
        <authorList>
            <person name="Alam I."/>
            <person name="Antunes A."/>
            <person name="Kamau A.A."/>
            <person name="Ba Alawi W."/>
            <person name="Kalkatawi M."/>
            <person name="Stingl U."/>
            <person name="Bajic V.B."/>
        </authorList>
    </citation>
    <scope>NUCLEOTIDE SEQUENCE [LARGE SCALE GENOMIC DNA]</scope>
    <source>
        <strain evidence="13 14">SSD-17B</strain>
    </source>
</reference>
<dbReference type="InterPro" id="IPR023585">
    <property type="entry name" value="Ile-tRNA-ligase_type1"/>
</dbReference>
<dbReference type="PANTHER" id="PTHR42765">
    <property type="entry name" value="SOLEUCYL-TRNA SYNTHETASE"/>
    <property type="match status" value="1"/>
</dbReference>
<dbReference type="GO" id="GO:0005524">
    <property type="term" value="F:ATP binding"/>
    <property type="evidence" value="ECO:0007669"/>
    <property type="project" value="UniProtKB-UniRule"/>
</dbReference>
<evidence type="ECO:0000256" key="6">
    <source>
        <dbReference type="ARBA" id="ARBA00022917"/>
    </source>
</evidence>
<evidence type="ECO:0000256" key="3">
    <source>
        <dbReference type="ARBA" id="ARBA00022598"/>
    </source>
</evidence>
<name>U2FRM3_9MOLU</name>
<dbReference type="HAMAP" id="MF_02002">
    <property type="entry name" value="Ile_tRNA_synth_type1"/>
    <property type="match status" value="1"/>
</dbReference>
<keyword evidence="5 10" id="KW-0067">ATP-binding</keyword>
<evidence type="ECO:0000256" key="1">
    <source>
        <dbReference type="ARBA" id="ARBA00006887"/>
    </source>
</evidence>
<dbReference type="InterPro" id="IPR002300">
    <property type="entry name" value="aa-tRNA-synth_Ia"/>
</dbReference>
<dbReference type="InterPro" id="IPR050081">
    <property type="entry name" value="Ile-tRNA_ligase"/>
</dbReference>
<dbReference type="CDD" id="cd00818">
    <property type="entry name" value="IleRS_core"/>
    <property type="match status" value="1"/>
</dbReference>
<evidence type="ECO:0000256" key="2">
    <source>
        <dbReference type="ARBA" id="ARBA00022490"/>
    </source>
</evidence>
<comment type="catalytic activity">
    <reaction evidence="9 10">
        <text>tRNA(Ile) + L-isoleucine + ATP = L-isoleucyl-tRNA(Ile) + AMP + diphosphate</text>
        <dbReference type="Rhea" id="RHEA:11060"/>
        <dbReference type="Rhea" id="RHEA-COMP:9666"/>
        <dbReference type="Rhea" id="RHEA-COMP:9695"/>
        <dbReference type="ChEBI" id="CHEBI:30616"/>
        <dbReference type="ChEBI" id="CHEBI:33019"/>
        <dbReference type="ChEBI" id="CHEBI:58045"/>
        <dbReference type="ChEBI" id="CHEBI:78442"/>
        <dbReference type="ChEBI" id="CHEBI:78528"/>
        <dbReference type="ChEBI" id="CHEBI:456215"/>
        <dbReference type="EC" id="6.1.1.5"/>
    </reaction>
</comment>
<dbReference type="InterPro" id="IPR013155">
    <property type="entry name" value="M/V/L/I-tRNA-synth_anticd-bd"/>
</dbReference>
<dbReference type="FunFam" id="3.90.740.10:FF:000006">
    <property type="entry name" value="Isoleucine--tRNA ligase"/>
    <property type="match status" value="1"/>
</dbReference>
<dbReference type="RefSeq" id="WP_008826281.1">
    <property type="nucleotide sequence ID" value="NZ_AFNU02000001.1"/>
</dbReference>
<dbReference type="PANTHER" id="PTHR42765:SF1">
    <property type="entry name" value="ISOLEUCINE--TRNA LIGASE, MITOCHONDRIAL"/>
    <property type="match status" value="1"/>
</dbReference>
<dbReference type="eggNOG" id="COG0060">
    <property type="taxonomic scope" value="Bacteria"/>
</dbReference>
<gene>
    <name evidence="13" type="primary">ileS1</name>
    <name evidence="10" type="synonym">ileS</name>
    <name evidence="13" type="ORF">HLPCO_000280</name>
</gene>
<dbReference type="InterPro" id="IPR009080">
    <property type="entry name" value="tRNAsynth_Ia_anticodon-bd"/>
</dbReference>
<dbReference type="GO" id="GO:0004822">
    <property type="term" value="F:isoleucine-tRNA ligase activity"/>
    <property type="evidence" value="ECO:0007669"/>
    <property type="project" value="UniProtKB-UniRule"/>
</dbReference>
<evidence type="ECO:0000256" key="10">
    <source>
        <dbReference type="HAMAP-Rule" id="MF_02002"/>
    </source>
</evidence>
<dbReference type="CDD" id="cd07960">
    <property type="entry name" value="Anticodon_Ia_Ile_BEm"/>
    <property type="match status" value="1"/>
</dbReference>
<dbReference type="FunFam" id="3.40.50.620:FF:000152">
    <property type="entry name" value="Isoleucine--tRNA ligase"/>
    <property type="match status" value="1"/>
</dbReference>
<dbReference type="GO" id="GO:0006428">
    <property type="term" value="P:isoleucyl-tRNA aminoacylation"/>
    <property type="evidence" value="ECO:0007669"/>
    <property type="project" value="UniProtKB-UniRule"/>
</dbReference>
<keyword evidence="4 10" id="KW-0547">Nucleotide-binding</keyword>
<dbReference type="AlphaFoldDB" id="U2FRM3"/>
<dbReference type="Pfam" id="PF08264">
    <property type="entry name" value="Anticodon_1"/>
    <property type="match status" value="1"/>
</dbReference>
<dbReference type="SUPFAM" id="SSF47323">
    <property type="entry name" value="Anticodon-binding domain of a subclass of class I aminoacyl-tRNA synthetases"/>
    <property type="match status" value="1"/>
</dbReference>
<feature type="domain" description="Aminoacyl-tRNA synthetase class Ia" evidence="11">
    <location>
        <begin position="29"/>
        <end position="633"/>
    </location>
</feature>
<proteinExistence type="inferred from homology"/>
<dbReference type="PROSITE" id="PS00178">
    <property type="entry name" value="AA_TRNA_LIGASE_I"/>
    <property type="match status" value="1"/>
</dbReference>
<evidence type="ECO:0000259" key="12">
    <source>
        <dbReference type="Pfam" id="PF08264"/>
    </source>
</evidence>
<keyword evidence="3 10" id="KW-0436">Ligase</keyword>
<feature type="binding site" evidence="10">
    <location>
        <position position="904"/>
    </location>
    <ligand>
        <name>Zn(2+)</name>
        <dbReference type="ChEBI" id="CHEBI:29105"/>
    </ligand>
</feature>
<keyword evidence="10" id="KW-0479">Metal-binding</keyword>
<dbReference type="NCBIfam" id="TIGR00392">
    <property type="entry name" value="ileS"/>
    <property type="match status" value="1"/>
</dbReference>
<comment type="subunit">
    <text evidence="10">Monomer.</text>
</comment>
<reference evidence="13 14" key="1">
    <citation type="journal article" date="2011" name="J. Bacteriol.">
        <title>Genome sequence of Haloplasma contractile, an unusual contractile bacterium from a deep-sea anoxic brine lake.</title>
        <authorList>
            <person name="Antunes A."/>
            <person name="Alam I."/>
            <person name="El Dorry H."/>
            <person name="Siam R."/>
            <person name="Robertson A."/>
            <person name="Bajic V.B."/>
            <person name="Stingl U."/>
        </authorList>
    </citation>
    <scope>NUCLEOTIDE SEQUENCE [LARGE SCALE GENOMIC DNA]</scope>
    <source>
        <strain evidence="13 14">SSD-17B</strain>
    </source>
</reference>
<comment type="domain">
    <text evidence="10">IleRS has two distinct active sites: one for aminoacylation and one for editing. The misactivated valine is translocated from the active site to the editing site, which sterically excludes the correctly activated isoleucine. The single editing site contains two valyl binding pockets, one specific for each substrate (Val-AMP or Val-tRNA(Ile)).</text>
</comment>
<dbReference type="InterPro" id="IPR014729">
    <property type="entry name" value="Rossmann-like_a/b/a_fold"/>
</dbReference>
<comment type="function">
    <text evidence="8 10">Catalyzes the attachment of isoleucine to tRNA(Ile). As IleRS can inadvertently accommodate and process structurally similar amino acids such as valine, to avoid such errors it has two additional distinct tRNA(Ile)-dependent editing activities. One activity is designated as 'pretransfer' editing and involves the hydrolysis of activated Val-AMP. The other activity is designated 'posttransfer' editing and involves deacylation of mischarged Val-tRNA(Ile).</text>
</comment>
<dbReference type="PRINTS" id="PR00984">
    <property type="entry name" value="TRNASYNTHILE"/>
</dbReference>
<dbReference type="EC" id="6.1.1.5" evidence="10"/>
<comment type="similarity">
    <text evidence="1 10">Belongs to the class-I aminoacyl-tRNA synthetase family. IleS type 1 subfamily.</text>
</comment>
<dbReference type="EMBL" id="AFNU02000001">
    <property type="protein sequence ID" value="ERJ13614.1"/>
    <property type="molecule type" value="Genomic_DNA"/>
</dbReference>
<dbReference type="GO" id="GO:0008270">
    <property type="term" value="F:zinc ion binding"/>
    <property type="evidence" value="ECO:0007669"/>
    <property type="project" value="UniProtKB-UniRule"/>
</dbReference>
<evidence type="ECO:0000313" key="13">
    <source>
        <dbReference type="EMBL" id="ERJ13614.1"/>
    </source>
</evidence>
<dbReference type="OrthoDB" id="9810365at2"/>
<evidence type="ECO:0000256" key="5">
    <source>
        <dbReference type="ARBA" id="ARBA00022840"/>
    </source>
</evidence>
<dbReference type="InterPro" id="IPR009008">
    <property type="entry name" value="Val/Leu/Ile-tRNA-synth_edit"/>
</dbReference>
<dbReference type="InterPro" id="IPR002301">
    <property type="entry name" value="Ile-tRNA-ligase"/>
</dbReference>
<feature type="binding site" evidence="10">
    <location>
        <position position="907"/>
    </location>
    <ligand>
        <name>Zn(2+)</name>
        <dbReference type="ChEBI" id="CHEBI:29105"/>
    </ligand>
</feature>
<dbReference type="Proteomes" id="UP000005707">
    <property type="component" value="Unassembled WGS sequence"/>
</dbReference>
<evidence type="ECO:0000259" key="11">
    <source>
        <dbReference type="Pfam" id="PF00133"/>
    </source>
</evidence>
<keyword evidence="14" id="KW-1185">Reference proteome</keyword>
<evidence type="ECO:0000256" key="4">
    <source>
        <dbReference type="ARBA" id="ARBA00022741"/>
    </source>
</evidence>
<evidence type="ECO:0000256" key="9">
    <source>
        <dbReference type="ARBA" id="ARBA00048359"/>
    </source>
</evidence>
<feature type="binding site" evidence="10">
    <location>
        <position position="888"/>
    </location>
    <ligand>
        <name>Zn(2+)</name>
        <dbReference type="ChEBI" id="CHEBI:29105"/>
    </ligand>
</feature>
<evidence type="ECO:0000256" key="7">
    <source>
        <dbReference type="ARBA" id="ARBA00023146"/>
    </source>
</evidence>
<keyword evidence="6 10" id="KW-0648">Protein biosynthesis</keyword>
<keyword evidence="10" id="KW-0862">Zinc</keyword>
<feature type="short sequence motif" description="'HIGH' region" evidence="10">
    <location>
        <begin position="59"/>
        <end position="69"/>
    </location>
</feature>
<dbReference type="GO" id="GO:0002161">
    <property type="term" value="F:aminoacyl-tRNA deacylase activity"/>
    <property type="evidence" value="ECO:0007669"/>
    <property type="project" value="InterPro"/>
</dbReference>
<dbReference type="STRING" id="1033810.HLPCO_000280"/>
<dbReference type="GO" id="GO:0005829">
    <property type="term" value="C:cytosol"/>
    <property type="evidence" value="ECO:0007669"/>
    <property type="project" value="TreeGrafter"/>
</dbReference>